<keyword evidence="4" id="KW-1185">Reference proteome</keyword>
<dbReference type="RefSeq" id="XP_068357910.1">
    <property type="nucleotide sequence ID" value="XM_068492963.1"/>
</dbReference>
<gene>
    <name evidence="3" type="ORF">TRFO_06220</name>
</gene>
<reference evidence="3" key="1">
    <citation type="submission" date="2016-10" db="EMBL/GenBank/DDBJ databases">
        <authorList>
            <person name="Benchimol M."/>
            <person name="Almeida L.G."/>
            <person name="Vasconcelos A.T."/>
            <person name="Perreira-Neves A."/>
            <person name="Rosa I.A."/>
            <person name="Tasca T."/>
            <person name="Bogo M.R."/>
            <person name="de Souza W."/>
        </authorList>
    </citation>
    <scope>NUCLEOTIDE SEQUENCE [LARGE SCALE GENOMIC DNA]</scope>
    <source>
        <strain evidence="3">K</strain>
    </source>
</reference>
<protein>
    <submittedName>
        <fullName evidence="3">Uncharacterized protein</fullName>
    </submittedName>
</protein>
<dbReference type="AlphaFoldDB" id="A0A1J4K520"/>
<evidence type="ECO:0000313" key="3">
    <source>
        <dbReference type="EMBL" id="OHT04774.1"/>
    </source>
</evidence>
<evidence type="ECO:0000256" key="1">
    <source>
        <dbReference type="SAM" id="MobiDB-lite"/>
    </source>
</evidence>
<keyword evidence="2" id="KW-1133">Transmembrane helix</keyword>
<organism evidence="3 4">
    <name type="scientific">Tritrichomonas foetus</name>
    <dbReference type="NCBI Taxonomy" id="1144522"/>
    <lineage>
        <taxon>Eukaryota</taxon>
        <taxon>Metamonada</taxon>
        <taxon>Parabasalia</taxon>
        <taxon>Tritrichomonadida</taxon>
        <taxon>Tritrichomonadidae</taxon>
        <taxon>Tritrichomonas</taxon>
    </lineage>
</organism>
<proteinExistence type="predicted"/>
<keyword evidence="2" id="KW-0472">Membrane</keyword>
<feature type="compositionally biased region" description="Polar residues" evidence="1">
    <location>
        <begin position="182"/>
        <end position="194"/>
    </location>
</feature>
<keyword evidence="2" id="KW-0812">Transmembrane</keyword>
<feature type="region of interest" description="Disordered" evidence="1">
    <location>
        <begin position="166"/>
        <end position="194"/>
    </location>
</feature>
<evidence type="ECO:0000313" key="4">
    <source>
        <dbReference type="Proteomes" id="UP000179807"/>
    </source>
</evidence>
<dbReference type="Proteomes" id="UP000179807">
    <property type="component" value="Unassembled WGS sequence"/>
</dbReference>
<name>A0A1J4K520_9EUKA</name>
<evidence type="ECO:0000256" key="2">
    <source>
        <dbReference type="SAM" id="Phobius"/>
    </source>
</evidence>
<sequence>MIFKRTSKNFFIFRNILYSLYTMTYIFDILLEEGQFSPSLKRIVSPMWLVFQANGLSKSVSTKGVLPQSIVKFNFGSRLILQLPNLDNAYLTISLCTVSGSDPTKVSLIACSKMKLSSFANGQCTKINFPLIDAVNRQQEVALLSIQASMSDLNAVTQIRHTYPGLPQGPAPGPAFGAPNPQNHRMTTQLPPNF</sequence>
<dbReference type="VEuPathDB" id="TrichDB:TRFO_06220"/>
<dbReference type="EMBL" id="MLAK01000782">
    <property type="protein sequence ID" value="OHT04774.1"/>
    <property type="molecule type" value="Genomic_DNA"/>
</dbReference>
<comment type="caution">
    <text evidence="3">The sequence shown here is derived from an EMBL/GenBank/DDBJ whole genome shotgun (WGS) entry which is preliminary data.</text>
</comment>
<dbReference type="GeneID" id="94827667"/>
<accession>A0A1J4K520</accession>
<feature type="transmembrane region" description="Helical" evidence="2">
    <location>
        <begin position="12"/>
        <end position="31"/>
    </location>
</feature>